<name>Q9TLY8_CYACA</name>
<dbReference type="RefSeq" id="NP_045129.1">
    <property type="nucleotide sequence ID" value="NC_001840.1"/>
</dbReference>
<evidence type="ECO:0000313" key="1">
    <source>
        <dbReference type="EMBL" id="AAF12965.1"/>
    </source>
</evidence>
<geneLocation type="chloroplast" evidence="1"/>
<keyword evidence="1" id="KW-0150">Chloroplast</keyword>
<accession>Q9TLY8</accession>
<organism evidence="1">
    <name type="scientific">Cyanidium caldarium</name>
    <name type="common">Red alga</name>
    <dbReference type="NCBI Taxonomy" id="2771"/>
    <lineage>
        <taxon>Eukaryota</taxon>
        <taxon>Rhodophyta</taxon>
        <taxon>Bangiophyceae</taxon>
        <taxon>Cyanidiales</taxon>
        <taxon>Cyanidiaceae</taxon>
        <taxon>Cyanidium</taxon>
    </lineage>
</organism>
<sequence length="55" mass="6327">MSRDITGVFLFTFAPWLDNCCISLWHFPVNDRLGITQLLMSLTKSPDFPQVVKLN</sequence>
<proteinExistence type="predicted"/>
<dbReference type="AlphaFoldDB" id="Q9TLY8"/>
<reference evidence="1" key="2">
    <citation type="journal article" date="2000" name="J. Mol. Evol.">
        <title>The structure and gene repertoire of an ancient red algal plastid genome.</title>
        <authorList>
            <person name="Glockner G."/>
            <person name="Rosenthal A."/>
            <person name="Valentin K."/>
        </authorList>
    </citation>
    <scope>NUCLEOTIDE SEQUENCE</scope>
    <source>
        <strain evidence="1">RK1</strain>
    </source>
</reference>
<protein>
    <submittedName>
        <fullName evidence="1">Uncharacterized protein</fullName>
    </submittedName>
</protein>
<dbReference type="GeneID" id="800247"/>
<dbReference type="EMBL" id="AF022186">
    <property type="protein sequence ID" value="AAF12965.1"/>
    <property type="molecule type" value="Genomic_DNA"/>
</dbReference>
<gene>
    <name evidence="1" type="primary">ccrf5</name>
</gene>
<reference evidence="1" key="1">
    <citation type="submission" date="1999-11" db="EMBL/GenBank/DDBJ databases">
        <authorList>
            <person name="Gloeckner G."/>
            <person name="Rosenthal A."/>
            <person name="Valentin K."/>
        </authorList>
    </citation>
    <scope>NUCLEOTIDE SEQUENCE</scope>
    <source>
        <strain evidence="1">RK1</strain>
    </source>
</reference>
<keyword evidence="1" id="KW-0934">Plastid</keyword>